<dbReference type="Pfam" id="PF00583">
    <property type="entry name" value="Acetyltransf_1"/>
    <property type="match status" value="1"/>
</dbReference>
<dbReference type="RefSeq" id="WP_092817706.1">
    <property type="nucleotide sequence ID" value="NZ_FNWU01000014.1"/>
</dbReference>
<dbReference type="InterPro" id="IPR000182">
    <property type="entry name" value="GNAT_dom"/>
</dbReference>
<dbReference type="GO" id="GO:0005840">
    <property type="term" value="C:ribosome"/>
    <property type="evidence" value="ECO:0007669"/>
    <property type="project" value="UniProtKB-KW"/>
</dbReference>
<protein>
    <submittedName>
        <fullName evidence="4">[SSU ribosomal protein S18P]-alanine acetyltransferase</fullName>
    </submittedName>
</protein>
<evidence type="ECO:0000256" key="1">
    <source>
        <dbReference type="ARBA" id="ARBA00022679"/>
    </source>
</evidence>
<sequence length="172" mass="19212">MSRSVDPTIREVSRADLLSVVRIERAVFSDPWPYDAFERLLDAPAFLVAELDASTFDSDRRDAIDFEAPIAGYVVADMTPDFGRDIGHIKDIAVHPDVQGNGIGSQLLRSALARLRFRGVAVVKLEVRAGNGRARSMYSDHGFTPMRRVSRYYNDGEDAIVMVLDLEDWTPP</sequence>
<keyword evidence="5" id="KW-1185">Reference proteome</keyword>
<proteinExistence type="predicted"/>
<dbReference type="Gene3D" id="3.40.630.30">
    <property type="match status" value="1"/>
</dbReference>
<keyword evidence="4" id="KW-0689">Ribosomal protein</keyword>
<dbReference type="OrthoDB" id="43754at2157"/>
<dbReference type="PROSITE" id="PS51186">
    <property type="entry name" value="GNAT"/>
    <property type="match status" value="1"/>
</dbReference>
<gene>
    <name evidence="4" type="ORF">SAMN05192561_11431</name>
</gene>
<evidence type="ECO:0000256" key="2">
    <source>
        <dbReference type="ARBA" id="ARBA00023315"/>
    </source>
</evidence>
<dbReference type="PANTHER" id="PTHR43420">
    <property type="entry name" value="ACETYLTRANSFERASE"/>
    <property type="match status" value="1"/>
</dbReference>
<keyword evidence="2" id="KW-0012">Acyltransferase</keyword>
<dbReference type="CDD" id="cd04301">
    <property type="entry name" value="NAT_SF"/>
    <property type="match status" value="1"/>
</dbReference>
<dbReference type="InterPro" id="IPR016181">
    <property type="entry name" value="Acyl_CoA_acyltransferase"/>
</dbReference>
<dbReference type="InterPro" id="IPR050680">
    <property type="entry name" value="YpeA/RimI_acetyltransf"/>
</dbReference>
<evidence type="ECO:0000313" key="5">
    <source>
        <dbReference type="Proteomes" id="UP000199215"/>
    </source>
</evidence>
<organism evidence="4 5">
    <name type="scientific">Halopenitus malekzadehii</name>
    <dbReference type="NCBI Taxonomy" id="1267564"/>
    <lineage>
        <taxon>Archaea</taxon>
        <taxon>Methanobacteriati</taxon>
        <taxon>Methanobacteriota</taxon>
        <taxon>Stenosarchaea group</taxon>
        <taxon>Halobacteria</taxon>
        <taxon>Halobacteriales</taxon>
        <taxon>Haloferacaceae</taxon>
        <taxon>Halopenitus</taxon>
    </lineage>
</organism>
<dbReference type="GO" id="GO:0016747">
    <property type="term" value="F:acyltransferase activity, transferring groups other than amino-acyl groups"/>
    <property type="evidence" value="ECO:0007669"/>
    <property type="project" value="InterPro"/>
</dbReference>
<dbReference type="AlphaFoldDB" id="A0A1H6JNC7"/>
<dbReference type="SUPFAM" id="SSF55729">
    <property type="entry name" value="Acyl-CoA N-acyltransferases (Nat)"/>
    <property type="match status" value="1"/>
</dbReference>
<evidence type="ECO:0000259" key="3">
    <source>
        <dbReference type="PROSITE" id="PS51186"/>
    </source>
</evidence>
<evidence type="ECO:0000313" key="4">
    <source>
        <dbReference type="EMBL" id="SEH62376.1"/>
    </source>
</evidence>
<reference evidence="4 5" key="1">
    <citation type="submission" date="2016-10" db="EMBL/GenBank/DDBJ databases">
        <authorList>
            <person name="de Groot N.N."/>
        </authorList>
    </citation>
    <scope>NUCLEOTIDE SEQUENCE [LARGE SCALE GENOMIC DNA]</scope>
    <source>
        <strain evidence="4 5">IBRC-M10418</strain>
    </source>
</reference>
<dbReference type="EMBL" id="FNWU01000014">
    <property type="protein sequence ID" value="SEH62376.1"/>
    <property type="molecule type" value="Genomic_DNA"/>
</dbReference>
<feature type="domain" description="N-acetyltransferase" evidence="3">
    <location>
        <begin position="7"/>
        <end position="167"/>
    </location>
</feature>
<dbReference type="STRING" id="1267564.SAMN05192561_11431"/>
<keyword evidence="1 4" id="KW-0808">Transferase</keyword>
<keyword evidence="4" id="KW-0687">Ribonucleoprotein</keyword>
<name>A0A1H6JNC7_9EURY</name>
<dbReference type="PANTHER" id="PTHR43420:SF12">
    <property type="entry name" value="N-ACETYLTRANSFERASE DOMAIN-CONTAINING PROTEIN"/>
    <property type="match status" value="1"/>
</dbReference>
<accession>A0A1H6JNC7</accession>
<dbReference type="Proteomes" id="UP000199215">
    <property type="component" value="Unassembled WGS sequence"/>
</dbReference>